<keyword evidence="10 11" id="KW-0119">Carbohydrate metabolism</keyword>
<dbReference type="EC" id="5.1.3.1" evidence="7 10"/>
<comment type="cofactor">
    <cofactor evidence="4">
        <name>Zn(2+)</name>
        <dbReference type="ChEBI" id="CHEBI:29105"/>
    </cofactor>
</comment>
<feature type="binding site" evidence="10">
    <location>
        <position position="36"/>
    </location>
    <ligand>
        <name>a divalent metal cation</name>
        <dbReference type="ChEBI" id="CHEBI:60240"/>
    </ligand>
</feature>
<feature type="active site" description="Proton donor" evidence="10">
    <location>
        <position position="177"/>
    </location>
</feature>
<dbReference type="InterPro" id="IPR011060">
    <property type="entry name" value="RibuloseP-bd_barrel"/>
</dbReference>
<dbReference type="EMBL" id="CP019454">
    <property type="protein sequence ID" value="AUW92921.1"/>
    <property type="molecule type" value="Genomic_DNA"/>
</dbReference>
<accession>A0ABN5GWN5</accession>
<dbReference type="PANTHER" id="PTHR11749">
    <property type="entry name" value="RIBULOSE-5-PHOSPHATE-3-EPIMERASE"/>
    <property type="match status" value="1"/>
</dbReference>
<name>A0ABN5GWN5_9FIRM</name>
<comment type="cofactor">
    <cofactor evidence="10">
        <name>a divalent metal cation</name>
        <dbReference type="ChEBI" id="CHEBI:60240"/>
    </cofactor>
    <text evidence="10">Binds 1 divalent metal cation per subunit.</text>
</comment>
<feature type="binding site" evidence="10">
    <location>
        <begin position="143"/>
        <end position="146"/>
    </location>
    <ligand>
        <name>substrate</name>
    </ligand>
</feature>
<dbReference type="NCBIfam" id="NF004076">
    <property type="entry name" value="PRK05581.1-4"/>
    <property type="match status" value="1"/>
</dbReference>
<feature type="binding site" evidence="10">
    <location>
        <begin position="177"/>
        <end position="179"/>
    </location>
    <ligand>
        <name>substrate</name>
    </ligand>
</feature>
<feature type="binding site" evidence="10">
    <location>
        <position position="34"/>
    </location>
    <ligand>
        <name>a divalent metal cation</name>
        <dbReference type="ChEBI" id="CHEBI:60240"/>
    </ligand>
</feature>
<keyword evidence="8 10" id="KW-0479">Metal-binding</keyword>
<dbReference type="InterPro" id="IPR013785">
    <property type="entry name" value="Aldolase_TIM"/>
</dbReference>
<evidence type="ECO:0000256" key="10">
    <source>
        <dbReference type="HAMAP-Rule" id="MF_02227"/>
    </source>
</evidence>
<evidence type="ECO:0000256" key="5">
    <source>
        <dbReference type="ARBA" id="ARBA00001954"/>
    </source>
</evidence>
<comment type="cofactor">
    <cofactor evidence="5">
        <name>Fe(2+)</name>
        <dbReference type="ChEBI" id="CHEBI:29033"/>
    </cofactor>
</comment>
<dbReference type="SUPFAM" id="SSF51366">
    <property type="entry name" value="Ribulose-phoshate binding barrel"/>
    <property type="match status" value="1"/>
</dbReference>
<comment type="cofactor">
    <cofactor evidence="3">
        <name>Co(2+)</name>
        <dbReference type="ChEBI" id="CHEBI:48828"/>
    </cofactor>
</comment>
<dbReference type="HAMAP" id="MF_02227">
    <property type="entry name" value="RPE"/>
    <property type="match status" value="1"/>
</dbReference>
<dbReference type="PIRSF" id="PIRSF001461">
    <property type="entry name" value="RPE"/>
    <property type="match status" value="1"/>
</dbReference>
<dbReference type="Proteomes" id="UP000325292">
    <property type="component" value="Chromosome"/>
</dbReference>
<evidence type="ECO:0000256" key="8">
    <source>
        <dbReference type="ARBA" id="ARBA00022723"/>
    </source>
</evidence>
<keyword evidence="13" id="KW-1185">Reference proteome</keyword>
<organism evidence="12 13">
    <name type="scientific">Sulfobacillus thermotolerans</name>
    <dbReference type="NCBI Taxonomy" id="338644"/>
    <lineage>
        <taxon>Bacteria</taxon>
        <taxon>Bacillati</taxon>
        <taxon>Bacillota</taxon>
        <taxon>Clostridia</taxon>
        <taxon>Eubacteriales</taxon>
        <taxon>Clostridiales Family XVII. Incertae Sedis</taxon>
        <taxon>Sulfobacillus</taxon>
    </lineage>
</organism>
<dbReference type="InterPro" id="IPR000056">
    <property type="entry name" value="Ribul_P_3_epim-like"/>
</dbReference>
<evidence type="ECO:0000256" key="1">
    <source>
        <dbReference type="ARBA" id="ARBA00001782"/>
    </source>
</evidence>
<evidence type="ECO:0000256" key="3">
    <source>
        <dbReference type="ARBA" id="ARBA00001941"/>
    </source>
</evidence>
<comment type="function">
    <text evidence="10">Catalyzes the reversible epimerization of D-ribulose 5-phosphate to D-xylulose 5-phosphate.</text>
</comment>
<protein>
    <recommendedName>
        <fullName evidence="7 10">Ribulose-phosphate 3-epimerase</fullName>
        <ecNumber evidence="7 10">5.1.3.1</ecNumber>
    </recommendedName>
</protein>
<dbReference type="PROSITE" id="PS01085">
    <property type="entry name" value="RIBUL_P_3_EPIMER_1"/>
    <property type="match status" value="1"/>
</dbReference>
<comment type="similarity">
    <text evidence="6 10 11">Belongs to the ribulose-phosphate 3-epimerase family.</text>
</comment>
<evidence type="ECO:0000256" key="9">
    <source>
        <dbReference type="ARBA" id="ARBA00023235"/>
    </source>
</evidence>
<feature type="binding site" evidence="10">
    <location>
        <begin position="199"/>
        <end position="200"/>
    </location>
    <ligand>
        <name>substrate</name>
    </ligand>
</feature>
<sequence length="227" mass="24562">MKRALIAPSILSANFSRLGAEVQEVLAVGADWIHIDVMDGQFVPNITMGPIIVESLRPETQAHLDVHLMIVRPEQYIPDFLKAGADSISLHYEATPHVQRALDMIRSAGKKAGLALTPSTPINAVDYVLKDLDYVLVMTVNPGFGGQRYIPAMTAKVEALRKKLDDAGYPEIAIEVDGGINAETAREVAQAGAEILVVGSAIFGQSDRRAAIQQIQEHAQDGLNTTR</sequence>
<dbReference type="Gene3D" id="3.20.20.70">
    <property type="entry name" value="Aldolase class I"/>
    <property type="match status" value="1"/>
</dbReference>
<evidence type="ECO:0000256" key="6">
    <source>
        <dbReference type="ARBA" id="ARBA00009541"/>
    </source>
</evidence>
<dbReference type="Pfam" id="PF00834">
    <property type="entry name" value="Ribul_P_3_epim"/>
    <property type="match status" value="1"/>
</dbReference>
<evidence type="ECO:0000256" key="11">
    <source>
        <dbReference type="PIRNR" id="PIRNR001461"/>
    </source>
</evidence>
<reference evidence="12 13" key="1">
    <citation type="journal article" date="2019" name="Sci. Rep.">
        <title>Sulfobacillus thermotolerans: new insights into resistance and metabolic capacities of acidophilic chemolithotrophs.</title>
        <authorList>
            <person name="Panyushkina A.E."/>
            <person name="Babenko V.V."/>
            <person name="Nikitina A.S."/>
            <person name="Selezneva O.V."/>
            <person name="Tsaplina I.A."/>
            <person name="Letarova M.A."/>
            <person name="Kostryukova E.S."/>
            <person name="Letarov A.V."/>
        </authorList>
    </citation>
    <scope>NUCLEOTIDE SEQUENCE [LARGE SCALE GENOMIC DNA]</scope>
    <source>
        <strain evidence="12 13">Kr1</strain>
    </source>
</reference>
<feature type="binding site" evidence="10">
    <location>
        <position position="67"/>
    </location>
    <ligand>
        <name>a divalent metal cation</name>
        <dbReference type="ChEBI" id="CHEBI:60240"/>
    </ligand>
</feature>
<dbReference type="NCBIfam" id="TIGR01163">
    <property type="entry name" value="rpe"/>
    <property type="match status" value="1"/>
</dbReference>
<proteinExistence type="inferred from homology"/>
<evidence type="ECO:0000256" key="4">
    <source>
        <dbReference type="ARBA" id="ARBA00001947"/>
    </source>
</evidence>
<keyword evidence="9 10" id="KW-0413">Isomerase</keyword>
<dbReference type="CDD" id="cd00429">
    <property type="entry name" value="RPE"/>
    <property type="match status" value="1"/>
</dbReference>
<dbReference type="InterPro" id="IPR026019">
    <property type="entry name" value="Ribul_P_3_epim"/>
</dbReference>
<feature type="binding site" evidence="10">
    <location>
        <position position="67"/>
    </location>
    <ligand>
        <name>substrate</name>
    </ligand>
</feature>
<evidence type="ECO:0000256" key="2">
    <source>
        <dbReference type="ARBA" id="ARBA00001936"/>
    </source>
</evidence>
<evidence type="ECO:0000313" key="12">
    <source>
        <dbReference type="EMBL" id="AUW92921.1"/>
    </source>
</evidence>
<gene>
    <name evidence="10" type="primary">rpe</name>
    <name evidence="12" type="ORF">BXT84_02320</name>
</gene>
<feature type="active site" description="Proton acceptor" evidence="10">
    <location>
        <position position="36"/>
    </location>
</feature>
<feature type="binding site" evidence="10">
    <location>
        <position position="9"/>
    </location>
    <ligand>
        <name>substrate</name>
    </ligand>
</feature>
<feature type="binding site" evidence="10">
    <location>
        <position position="177"/>
    </location>
    <ligand>
        <name>a divalent metal cation</name>
        <dbReference type="ChEBI" id="CHEBI:60240"/>
    </ligand>
</feature>
<evidence type="ECO:0000256" key="7">
    <source>
        <dbReference type="ARBA" id="ARBA00013188"/>
    </source>
</evidence>
<evidence type="ECO:0000313" key="13">
    <source>
        <dbReference type="Proteomes" id="UP000325292"/>
    </source>
</evidence>
<comment type="catalytic activity">
    <reaction evidence="1 10 11">
        <text>D-ribulose 5-phosphate = D-xylulose 5-phosphate</text>
        <dbReference type="Rhea" id="RHEA:13677"/>
        <dbReference type="ChEBI" id="CHEBI:57737"/>
        <dbReference type="ChEBI" id="CHEBI:58121"/>
        <dbReference type="EC" id="5.1.3.1"/>
    </reaction>
</comment>
<comment type="cofactor">
    <cofactor evidence="2">
        <name>Mn(2+)</name>
        <dbReference type="ChEBI" id="CHEBI:29035"/>
    </cofactor>
</comment>
<comment type="pathway">
    <text evidence="10">Carbohydrate degradation.</text>
</comment>